<evidence type="ECO:0000256" key="1">
    <source>
        <dbReference type="SAM" id="MobiDB-lite"/>
    </source>
</evidence>
<keyword evidence="3" id="KW-1185">Reference proteome</keyword>
<evidence type="ECO:0000313" key="3">
    <source>
        <dbReference type="Proteomes" id="UP000324705"/>
    </source>
</evidence>
<feature type="region of interest" description="Disordered" evidence="1">
    <location>
        <begin position="1"/>
        <end position="28"/>
    </location>
</feature>
<dbReference type="EMBL" id="LT934123">
    <property type="protein sequence ID" value="VAI71637.1"/>
    <property type="molecule type" value="Genomic_DNA"/>
</dbReference>
<feature type="compositionally biased region" description="Low complexity" evidence="1">
    <location>
        <begin position="19"/>
        <end position="28"/>
    </location>
</feature>
<reference evidence="2 3" key="1">
    <citation type="submission" date="2017-09" db="EMBL/GenBank/DDBJ databases">
        <authorList>
            <consortium name="International Durum Wheat Genome Sequencing Consortium (IDWGSC)"/>
            <person name="Milanesi L."/>
        </authorList>
    </citation>
    <scope>NUCLEOTIDE SEQUENCE [LARGE SCALE GENOMIC DNA]</scope>
    <source>
        <strain evidence="3">cv. Svevo</strain>
    </source>
</reference>
<dbReference type="AlphaFoldDB" id="A0A9R1BK59"/>
<sequence length="220" mass="24600">MAFRAAGRDVAFPAPPPTTTSSSGASPSFSFSIGNPQLARWRHRPSLSLRLLDGMFSVYLECSDPSFKVERRRRCHPARPYVSDTSLVDLAPLAGAQPAQTCYNEQQGFGLGDYIHVMTPSPLHVDVKFPPPRANCRSKRSAMSQLFNIIILNLKHMMLLAISVMLSPWEFYIFVTRCIRLPYFFFVSKHGSPLVEACEDAIYVPSLVQNRAIAPDCFTL</sequence>
<organism evidence="2 3">
    <name type="scientific">Triticum turgidum subsp. durum</name>
    <name type="common">Durum wheat</name>
    <name type="synonym">Triticum durum</name>
    <dbReference type="NCBI Taxonomy" id="4567"/>
    <lineage>
        <taxon>Eukaryota</taxon>
        <taxon>Viridiplantae</taxon>
        <taxon>Streptophyta</taxon>
        <taxon>Embryophyta</taxon>
        <taxon>Tracheophyta</taxon>
        <taxon>Spermatophyta</taxon>
        <taxon>Magnoliopsida</taxon>
        <taxon>Liliopsida</taxon>
        <taxon>Poales</taxon>
        <taxon>Poaceae</taxon>
        <taxon>BOP clade</taxon>
        <taxon>Pooideae</taxon>
        <taxon>Triticodae</taxon>
        <taxon>Triticeae</taxon>
        <taxon>Triticinae</taxon>
        <taxon>Triticum</taxon>
    </lineage>
</organism>
<gene>
    <name evidence="2" type="ORF">TRITD_7Av1G050930</name>
</gene>
<protein>
    <submittedName>
        <fullName evidence="2">Uncharacterized protein</fullName>
    </submittedName>
</protein>
<evidence type="ECO:0000313" key="2">
    <source>
        <dbReference type="EMBL" id="VAI71637.1"/>
    </source>
</evidence>
<name>A0A9R1BK59_TRITD</name>
<proteinExistence type="predicted"/>
<dbReference type="Gramene" id="TRITD7Av1G050930.1">
    <property type="protein sequence ID" value="TRITD7Av1G050930.1"/>
    <property type="gene ID" value="TRITD7Av1G050930"/>
</dbReference>
<dbReference type="Proteomes" id="UP000324705">
    <property type="component" value="Chromosome 7A"/>
</dbReference>
<accession>A0A9R1BK59</accession>